<dbReference type="PANTHER" id="PTHR45765:SF1">
    <property type="entry name" value="METHIONINE--TRNA LIGASE, CYTOPLASMIC"/>
    <property type="match status" value="1"/>
</dbReference>
<gene>
    <name evidence="14" type="ORF">ENL41_02600</name>
</gene>
<feature type="domain" description="Methionyl/Leucyl tRNA synthetase" evidence="13">
    <location>
        <begin position="6"/>
        <end position="393"/>
    </location>
</feature>
<evidence type="ECO:0000256" key="8">
    <source>
        <dbReference type="ARBA" id="ARBA00022917"/>
    </source>
</evidence>
<keyword evidence="9 12" id="KW-0030">Aminoacyl-tRNA synthetase</keyword>
<dbReference type="InterPro" id="IPR015413">
    <property type="entry name" value="Methionyl/Leucyl_tRNA_Synth"/>
</dbReference>
<comment type="catalytic activity">
    <reaction evidence="11">
        <text>tRNA(Met) + L-methionine + ATP = L-methionyl-tRNA(Met) + AMP + diphosphate</text>
        <dbReference type="Rhea" id="RHEA:13481"/>
        <dbReference type="Rhea" id="RHEA-COMP:9667"/>
        <dbReference type="Rhea" id="RHEA-COMP:9698"/>
        <dbReference type="ChEBI" id="CHEBI:30616"/>
        <dbReference type="ChEBI" id="CHEBI:33019"/>
        <dbReference type="ChEBI" id="CHEBI:57844"/>
        <dbReference type="ChEBI" id="CHEBI:78442"/>
        <dbReference type="ChEBI" id="CHEBI:78530"/>
        <dbReference type="ChEBI" id="CHEBI:456215"/>
        <dbReference type="EC" id="6.1.1.10"/>
    </reaction>
</comment>
<dbReference type="EMBL" id="DRTV01000185">
    <property type="protein sequence ID" value="HHF58295.1"/>
    <property type="molecule type" value="Genomic_DNA"/>
</dbReference>
<comment type="similarity">
    <text evidence="2">Belongs to the class-I aminoacyl-tRNA synthetase family. MetG type 1 subfamily.</text>
</comment>
<accession>A0A7C5M6J9</accession>
<keyword evidence="5 12" id="KW-0436">Ligase</keyword>
<dbReference type="FunFam" id="2.20.28.20:FF:000001">
    <property type="entry name" value="Methionine--tRNA ligase"/>
    <property type="match status" value="1"/>
</dbReference>
<evidence type="ECO:0000313" key="14">
    <source>
        <dbReference type="EMBL" id="HHF58295.1"/>
    </source>
</evidence>
<comment type="caution">
    <text evidence="14">The sequence shown here is derived from an EMBL/GenBank/DDBJ whole genome shotgun (WGS) entry which is preliminary data.</text>
</comment>
<dbReference type="InterPro" id="IPR001412">
    <property type="entry name" value="aa-tRNA-synth_I_CS"/>
</dbReference>
<sequence length="393" mass="45527">MNKKKVLVTSALPYANGPLHIGHIAGAYLPADIYTRYKRLKGDYVIHICGTDEHGVAITIRADKEGKTPKEIVDYYHENIRESFKGLGIEFDNFSRTSLPLHHKNSQEFFLKLYEKGLIYKKDIEQYYCENCKRFLPDRYVEGTCPYCGYEKARGDQCEKCGRWLEPKELVNPRCSICGSTPVLKKSFHYYFKLKSFEKSLLEWLLSKDDWKENVKNTAVSWVREGLQDRAITRDLEWGVPVPLKEAEGKVLYVWFDAPIGYITSTMEWAQRTGKPEEWKEFWMNPQAELIHFIGKDNIIFHAIVWPAMLMGHGDFILPTNIPANEFLNLMGAKLSTSRGWAIWIPDLLKSFPPDYIRFGLASVMPETKDSDFTFDDFRTKVNSELVNNLGNF</sequence>
<evidence type="ECO:0000256" key="1">
    <source>
        <dbReference type="ARBA" id="ARBA00004496"/>
    </source>
</evidence>
<evidence type="ECO:0000256" key="12">
    <source>
        <dbReference type="RuleBase" id="RU363039"/>
    </source>
</evidence>
<dbReference type="CDD" id="cd00814">
    <property type="entry name" value="MetRS_core"/>
    <property type="match status" value="1"/>
</dbReference>
<dbReference type="AlphaFoldDB" id="A0A7C5M6J9"/>
<evidence type="ECO:0000256" key="9">
    <source>
        <dbReference type="ARBA" id="ARBA00023146"/>
    </source>
</evidence>
<feature type="non-terminal residue" evidence="14">
    <location>
        <position position="393"/>
    </location>
</feature>
<keyword evidence="7 12" id="KW-0067">ATP-binding</keyword>
<dbReference type="PROSITE" id="PS00178">
    <property type="entry name" value="AA_TRNA_LIGASE_I"/>
    <property type="match status" value="1"/>
</dbReference>
<dbReference type="GO" id="GO:0006431">
    <property type="term" value="P:methionyl-tRNA aminoacylation"/>
    <property type="evidence" value="ECO:0007669"/>
    <property type="project" value="InterPro"/>
</dbReference>
<dbReference type="SUPFAM" id="SSF57770">
    <property type="entry name" value="Methionyl-tRNA synthetase (MetRS), Zn-domain"/>
    <property type="match status" value="1"/>
</dbReference>
<evidence type="ECO:0000256" key="6">
    <source>
        <dbReference type="ARBA" id="ARBA00022741"/>
    </source>
</evidence>
<dbReference type="Gene3D" id="2.20.28.20">
    <property type="entry name" value="Methionyl-tRNA synthetase, Zn-domain"/>
    <property type="match status" value="1"/>
</dbReference>
<organism evidence="14">
    <name type="scientific">candidate division WOR-3 bacterium</name>
    <dbReference type="NCBI Taxonomy" id="2052148"/>
    <lineage>
        <taxon>Bacteria</taxon>
        <taxon>Bacteria division WOR-3</taxon>
    </lineage>
</organism>
<evidence type="ECO:0000256" key="3">
    <source>
        <dbReference type="ARBA" id="ARBA00012838"/>
    </source>
</evidence>
<dbReference type="Gene3D" id="3.40.50.620">
    <property type="entry name" value="HUPs"/>
    <property type="match status" value="1"/>
</dbReference>
<evidence type="ECO:0000256" key="5">
    <source>
        <dbReference type="ARBA" id="ARBA00022598"/>
    </source>
</evidence>
<reference evidence="14" key="1">
    <citation type="journal article" date="2020" name="mSystems">
        <title>Genome- and Community-Level Interaction Insights into Carbon Utilization and Element Cycling Functions of Hydrothermarchaeota in Hydrothermal Sediment.</title>
        <authorList>
            <person name="Zhou Z."/>
            <person name="Liu Y."/>
            <person name="Xu W."/>
            <person name="Pan J."/>
            <person name="Luo Z.H."/>
            <person name="Li M."/>
        </authorList>
    </citation>
    <scope>NUCLEOTIDE SEQUENCE [LARGE SCALE GENOMIC DNA]</scope>
    <source>
        <strain evidence="14">HyVt-94</strain>
    </source>
</reference>
<dbReference type="InterPro" id="IPR014729">
    <property type="entry name" value="Rossmann-like_a/b/a_fold"/>
</dbReference>
<keyword evidence="4" id="KW-0963">Cytoplasm</keyword>
<dbReference type="PRINTS" id="PR01041">
    <property type="entry name" value="TRNASYNTHMET"/>
</dbReference>
<dbReference type="EC" id="6.1.1.10" evidence="3"/>
<evidence type="ECO:0000259" key="13">
    <source>
        <dbReference type="Pfam" id="PF09334"/>
    </source>
</evidence>
<dbReference type="GO" id="GO:0004825">
    <property type="term" value="F:methionine-tRNA ligase activity"/>
    <property type="evidence" value="ECO:0007669"/>
    <property type="project" value="UniProtKB-EC"/>
</dbReference>
<dbReference type="GO" id="GO:0005524">
    <property type="term" value="F:ATP binding"/>
    <property type="evidence" value="ECO:0007669"/>
    <property type="project" value="UniProtKB-KW"/>
</dbReference>
<dbReference type="NCBIfam" id="NF001100">
    <property type="entry name" value="PRK00133.1"/>
    <property type="match status" value="1"/>
</dbReference>
<dbReference type="InterPro" id="IPR014758">
    <property type="entry name" value="Met-tRNA_synth"/>
</dbReference>
<evidence type="ECO:0000256" key="11">
    <source>
        <dbReference type="ARBA" id="ARBA00047364"/>
    </source>
</evidence>
<protein>
    <recommendedName>
        <fullName evidence="3">methionine--tRNA ligase</fullName>
        <ecNumber evidence="3">6.1.1.10</ecNumber>
    </recommendedName>
    <alternativeName>
        <fullName evidence="10">Methionyl-tRNA synthetase</fullName>
    </alternativeName>
</protein>
<proteinExistence type="inferred from homology"/>
<comment type="subcellular location">
    <subcellularLocation>
        <location evidence="1">Cytoplasm</location>
    </subcellularLocation>
</comment>
<keyword evidence="8 12" id="KW-0648">Protein biosynthesis</keyword>
<dbReference type="InterPro" id="IPR033911">
    <property type="entry name" value="MetRS_core"/>
</dbReference>
<dbReference type="Proteomes" id="UP000886014">
    <property type="component" value="Unassembled WGS sequence"/>
</dbReference>
<dbReference type="NCBIfam" id="TIGR00398">
    <property type="entry name" value="metG"/>
    <property type="match status" value="1"/>
</dbReference>
<evidence type="ECO:0000256" key="7">
    <source>
        <dbReference type="ARBA" id="ARBA00022840"/>
    </source>
</evidence>
<evidence type="ECO:0000256" key="4">
    <source>
        <dbReference type="ARBA" id="ARBA00022490"/>
    </source>
</evidence>
<evidence type="ECO:0000256" key="10">
    <source>
        <dbReference type="ARBA" id="ARBA00030904"/>
    </source>
</evidence>
<dbReference type="InterPro" id="IPR023458">
    <property type="entry name" value="Met-tRNA_ligase_1"/>
</dbReference>
<dbReference type="InterPro" id="IPR029038">
    <property type="entry name" value="MetRS_Zn"/>
</dbReference>
<dbReference type="PANTHER" id="PTHR45765">
    <property type="entry name" value="METHIONINE--TRNA LIGASE"/>
    <property type="match status" value="1"/>
</dbReference>
<dbReference type="SUPFAM" id="SSF52374">
    <property type="entry name" value="Nucleotidylyl transferase"/>
    <property type="match status" value="1"/>
</dbReference>
<name>A0A7C5M6J9_UNCW3</name>
<dbReference type="Pfam" id="PF09334">
    <property type="entry name" value="tRNA-synt_1g"/>
    <property type="match status" value="1"/>
</dbReference>
<evidence type="ECO:0000256" key="2">
    <source>
        <dbReference type="ARBA" id="ARBA00008258"/>
    </source>
</evidence>
<keyword evidence="6 12" id="KW-0547">Nucleotide-binding</keyword>
<dbReference type="GO" id="GO:0005829">
    <property type="term" value="C:cytosol"/>
    <property type="evidence" value="ECO:0007669"/>
    <property type="project" value="TreeGrafter"/>
</dbReference>